<evidence type="ECO:0000313" key="1">
    <source>
        <dbReference type="EMBL" id="PBK97365.1"/>
    </source>
</evidence>
<dbReference type="AlphaFoldDB" id="A0A2H3DQ80"/>
<evidence type="ECO:0000313" key="2">
    <source>
        <dbReference type="Proteomes" id="UP000217790"/>
    </source>
</evidence>
<protein>
    <submittedName>
        <fullName evidence="1">Uncharacterized protein</fullName>
    </submittedName>
</protein>
<accession>A0A2H3DQ80</accession>
<dbReference type="OrthoDB" id="3011326at2759"/>
<dbReference type="EMBL" id="KZ293649">
    <property type="protein sequence ID" value="PBK97365.1"/>
    <property type="molecule type" value="Genomic_DNA"/>
</dbReference>
<name>A0A2H3DQ80_ARMGA</name>
<proteinExistence type="predicted"/>
<dbReference type="Proteomes" id="UP000217790">
    <property type="component" value="Unassembled WGS sequence"/>
</dbReference>
<dbReference type="InParanoid" id="A0A2H3DQ80"/>
<keyword evidence="2" id="KW-1185">Reference proteome</keyword>
<reference evidence="2" key="1">
    <citation type="journal article" date="2017" name="Nat. Ecol. Evol.">
        <title>Genome expansion and lineage-specific genetic innovations in the forest pathogenic fungi Armillaria.</title>
        <authorList>
            <person name="Sipos G."/>
            <person name="Prasanna A.N."/>
            <person name="Walter M.C."/>
            <person name="O'Connor E."/>
            <person name="Balint B."/>
            <person name="Krizsan K."/>
            <person name="Kiss B."/>
            <person name="Hess J."/>
            <person name="Varga T."/>
            <person name="Slot J."/>
            <person name="Riley R."/>
            <person name="Boka B."/>
            <person name="Rigling D."/>
            <person name="Barry K."/>
            <person name="Lee J."/>
            <person name="Mihaltcheva S."/>
            <person name="LaButti K."/>
            <person name="Lipzen A."/>
            <person name="Waldron R."/>
            <person name="Moloney N.M."/>
            <person name="Sperisen C."/>
            <person name="Kredics L."/>
            <person name="Vagvoelgyi C."/>
            <person name="Patrignani A."/>
            <person name="Fitzpatrick D."/>
            <person name="Nagy I."/>
            <person name="Doyle S."/>
            <person name="Anderson J.B."/>
            <person name="Grigoriev I.V."/>
            <person name="Gueldener U."/>
            <person name="Muensterkoetter M."/>
            <person name="Nagy L.G."/>
        </authorList>
    </citation>
    <scope>NUCLEOTIDE SEQUENCE [LARGE SCALE GENOMIC DNA]</scope>
    <source>
        <strain evidence="2">Ar21-2</strain>
    </source>
</reference>
<sequence>MYEGTTHAEPCLAVTRHGGYNIHIIVCRHVSMYSRYSLALIAFRGVHRDIPMFEQVIPVGSVGYINPFTRKFVVLFNGIDPASSTDQRIKFIPSLLEGGATKLIFDPNYSSFPDWEREYTYSDLSDVGALLGAWFEGRTVHSIPMDCDGAEWLCLAVGRVFARELVGSHFDSWLLEHKETILDVFGEDHPFVRRRLDLVTTTIDTAQYAWFLLYPKTGWYIRDQYFYFQVNPRASLTPGRLWGNFVKKDGFPDNMITWSHISTVGQSPMTVEICCHSFEQTDGVWHGVVHS</sequence>
<gene>
    <name evidence="1" type="ORF">ARMGADRAFT_636250</name>
</gene>
<organism evidence="1 2">
    <name type="scientific">Armillaria gallica</name>
    <name type="common">Bulbous honey fungus</name>
    <name type="synonym">Armillaria bulbosa</name>
    <dbReference type="NCBI Taxonomy" id="47427"/>
    <lineage>
        <taxon>Eukaryota</taxon>
        <taxon>Fungi</taxon>
        <taxon>Dikarya</taxon>
        <taxon>Basidiomycota</taxon>
        <taxon>Agaricomycotina</taxon>
        <taxon>Agaricomycetes</taxon>
        <taxon>Agaricomycetidae</taxon>
        <taxon>Agaricales</taxon>
        <taxon>Marasmiineae</taxon>
        <taxon>Physalacriaceae</taxon>
        <taxon>Armillaria</taxon>
    </lineage>
</organism>